<name>E8QZ13_ISOPI</name>
<feature type="compositionally biased region" description="Pro residues" evidence="1">
    <location>
        <begin position="388"/>
        <end position="410"/>
    </location>
</feature>
<sequence>MSNLNPGRSLLARGIVRLILVGVALECVPPEIGQGVEPSHVLGGWTRLTLPTARAAQAQPPGERRGLFQRLFNRRPEPSPIDYPTIGEASRLNGLPSGYDQVAPPSLTPPTAGEAIYSSSGGDLVEPARPYLMPNDPSQPTAPAMPPGQPIQPTPNPALVRVVNEPFEPLLTRVTLIRTPDGNSFGVSMHLFTNGWIIDGQGPHRLTPEEFARIRAAARAVKGQSHRGTSPGGVLTQQSHYVVFEKTRHQTYALPFVISGDLSNAPTELRQLHEALDELAIRLAGPATPGAGSDATATATAATATVPQPDRIAAVKPLTVSELAPIPTAAPAAVETPELAEAPSRSPLDLPDALPNPPNTMPPTDPKPQPTPNATSLPAAPTNRGPLNPNPAPSTAPRPSLPSLPTPNPAPAAGNSIFSAPFGGSLAPPRLIPPGGR</sequence>
<protein>
    <submittedName>
        <fullName evidence="2">Uncharacterized protein</fullName>
    </submittedName>
</protein>
<feature type="compositionally biased region" description="Pro residues" evidence="1">
    <location>
        <begin position="143"/>
        <end position="154"/>
    </location>
</feature>
<reference evidence="2 3" key="2">
    <citation type="journal article" date="2011" name="Stand. Genomic Sci.">
        <title>Complete genome sequence of Isosphaera pallida type strain (IS1B).</title>
        <authorList>
            <consortium name="US DOE Joint Genome Institute (JGI-PGF)"/>
            <person name="Goker M."/>
            <person name="Cleland D."/>
            <person name="Saunders E."/>
            <person name="Lapidus A."/>
            <person name="Nolan M."/>
            <person name="Lucas S."/>
            <person name="Hammon N."/>
            <person name="Deshpande S."/>
            <person name="Cheng J.F."/>
            <person name="Tapia R."/>
            <person name="Han C."/>
            <person name="Goodwin L."/>
            <person name="Pitluck S."/>
            <person name="Liolios K."/>
            <person name="Pagani I."/>
            <person name="Ivanova N."/>
            <person name="Mavromatis K."/>
            <person name="Pati A."/>
            <person name="Chen A."/>
            <person name="Palaniappan K."/>
            <person name="Land M."/>
            <person name="Hauser L."/>
            <person name="Chang Y.J."/>
            <person name="Jeffries C.D."/>
            <person name="Detter J.C."/>
            <person name="Beck B."/>
            <person name="Woyke T."/>
            <person name="Bristow J."/>
            <person name="Eisen J.A."/>
            <person name="Markowitz V."/>
            <person name="Hugenholtz P."/>
            <person name="Kyrpides N.C."/>
            <person name="Klenk H.P."/>
        </authorList>
    </citation>
    <scope>NUCLEOTIDE SEQUENCE [LARGE SCALE GENOMIC DNA]</scope>
    <source>
        <strain evidence="3">ATCC 43644 / DSM 9630 / IS1B</strain>
    </source>
</reference>
<evidence type="ECO:0000256" key="1">
    <source>
        <dbReference type="SAM" id="MobiDB-lite"/>
    </source>
</evidence>
<dbReference type="InParanoid" id="E8QZ13"/>
<accession>E8QZ13</accession>
<evidence type="ECO:0000313" key="3">
    <source>
        <dbReference type="Proteomes" id="UP000008631"/>
    </source>
</evidence>
<feature type="compositionally biased region" description="Low complexity" evidence="1">
    <location>
        <begin position="332"/>
        <end position="353"/>
    </location>
</feature>
<feature type="region of interest" description="Disordered" evidence="1">
    <location>
        <begin position="332"/>
        <end position="437"/>
    </location>
</feature>
<gene>
    <name evidence="2" type="ordered locus">Isop_2584</name>
</gene>
<dbReference type="EMBL" id="CP002353">
    <property type="protein sequence ID" value="ADV63155.1"/>
    <property type="molecule type" value="Genomic_DNA"/>
</dbReference>
<dbReference type="AlphaFoldDB" id="E8QZ13"/>
<keyword evidence="3" id="KW-1185">Reference proteome</keyword>
<dbReference type="eggNOG" id="ENOG502ZQ9H">
    <property type="taxonomic scope" value="Bacteria"/>
</dbReference>
<feature type="compositionally biased region" description="Pro residues" evidence="1">
    <location>
        <begin position="354"/>
        <end position="371"/>
    </location>
</feature>
<dbReference type="HOGENOM" id="CLU_626676_0_0_0"/>
<dbReference type="RefSeq" id="WP_013565443.1">
    <property type="nucleotide sequence ID" value="NC_014962.1"/>
</dbReference>
<proteinExistence type="predicted"/>
<reference key="1">
    <citation type="submission" date="2010-11" db="EMBL/GenBank/DDBJ databases">
        <title>The complete sequence of chromosome of Isophaera pallida ATCC 43644.</title>
        <authorList>
            <consortium name="US DOE Joint Genome Institute (JGI-PGF)"/>
            <person name="Lucas S."/>
            <person name="Copeland A."/>
            <person name="Lapidus A."/>
            <person name="Bruce D."/>
            <person name="Goodwin L."/>
            <person name="Pitluck S."/>
            <person name="Kyrpides N."/>
            <person name="Mavromatis K."/>
            <person name="Pagani I."/>
            <person name="Ivanova N."/>
            <person name="Saunders E."/>
            <person name="Brettin T."/>
            <person name="Detter J.C."/>
            <person name="Han C."/>
            <person name="Tapia R."/>
            <person name="Land M."/>
            <person name="Hauser L."/>
            <person name="Markowitz V."/>
            <person name="Cheng J.-F."/>
            <person name="Hugenholtz P."/>
            <person name="Woyke T."/>
            <person name="Wu D."/>
            <person name="Eisen J.A."/>
        </authorList>
    </citation>
    <scope>NUCLEOTIDE SEQUENCE</scope>
    <source>
        <strain>ATCC 43644</strain>
    </source>
</reference>
<feature type="region of interest" description="Disordered" evidence="1">
    <location>
        <begin position="132"/>
        <end position="154"/>
    </location>
</feature>
<dbReference type="Proteomes" id="UP000008631">
    <property type="component" value="Chromosome"/>
</dbReference>
<evidence type="ECO:0000313" key="2">
    <source>
        <dbReference type="EMBL" id="ADV63155.1"/>
    </source>
</evidence>
<dbReference type="KEGG" id="ipa:Isop_2584"/>
<dbReference type="STRING" id="575540.Isop_2584"/>
<organism evidence="2 3">
    <name type="scientific">Isosphaera pallida (strain ATCC 43644 / DSM 9630 / IS1B)</name>
    <dbReference type="NCBI Taxonomy" id="575540"/>
    <lineage>
        <taxon>Bacteria</taxon>
        <taxon>Pseudomonadati</taxon>
        <taxon>Planctomycetota</taxon>
        <taxon>Planctomycetia</taxon>
        <taxon>Isosphaerales</taxon>
        <taxon>Isosphaeraceae</taxon>
        <taxon>Isosphaera</taxon>
    </lineage>
</organism>